<gene>
    <name evidence="2" type="ORF">PFISCL1PPCAC_8556</name>
</gene>
<organism evidence="2 3">
    <name type="scientific">Pristionchus fissidentatus</name>
    <dbReference type="NCBI Taxonomy" id="1538716"/>
    <lineage>
        <taxon>Eukaryota</taxon>
        <taxon>Metazoa</taxon>
        <taxon>Ecdysozoa</taxon>
        <taxon>Nematoda</taxon>
        <taxon>Chromadorea</taxon>
        <taxon>Rhabditida</taxon>
        <taxon>Rhabditina</taxon>
        <taxon>Diplogasteromorpha</taxon>
        <taxon>Diplogasteroidea</taxon>
        <taxon>Neodiplogasteridae</taxon>
        <taxon>Pristionchus</taxon>
    </lineage>
</organism>
<feature type="compositionally biased region" description="Acidic residues" evidence="1">
    <location>
        <begin position="260"/>
        <end position="272"/>
    </location>
</feature>
<feature type="region of interest" description="Disordered" evidence="1">
    <location>
        <begin position="207"/>
        <end position="274"/>
    </location>
</feature>
<comment type="caution">
    <text evidence="2">The sequence shown here is derived from an EMBL/GenBank/DDBJ whole genome shotgun (WGS) entry which is preliminary data.</text>
</comment>
<keyword evidence="3" id="KW-1185">Reference proteome</keyword>
<dbReference type="Proteomes" id="UP001432322">
    <property type="component" value="Unassembled WGS sequence"/>
</dbReference>
<feature type="compositionally biased region" description="Basic and acidic residues" evidence="1">
    <location>
        <begin position="325"/>
        <end position="336"/>
    </location>
</feature>
<dbReference type="AlphaFoldDB" id="A0AAV5VHD5"/>
<feature type="region of interest" description="Disordered" evidence="1">
    <location>
        <begin position="318"/>
        <end position="343"/>
    </location>
</feature>
<name>A0AAV5VHD5_9BILA</name>
<feature type="compositionally biased region" description="Low complexity" evidence="1">
    <location>
        <begin position="220"/>
        <end position="236"/>
    </location>
</feature>
<feature type="non-terminal residue" evidence="2">
    <location>
        <position position="343"/>
    </location>
</feature>
<evidence type="ECO:0000313" key="2">
    <source>
        <dbReference type="EMBL" id="GMT17259.1"/>
    </source>
</evidence>
<reference evidence="2" key="1">
    <citation type="submission" date="2023-10" db="EMBL/GenBank/DDBJ databases">
        <title>Genome assembly of Pristionchus species.</title>
        <authorList>
            <person name="Yoshida K."/>
            <person name="Sommer R.J."/>
        </authorList>
    </citation>
    <scope>NUCLEOTIDE SEQUENCE</scope>
    <source>
        <strain evidence="2">RS5133</strain>
    </source>
</reference>
<feature type="compositionally biased region" description="Acidic residues" evidence="1">
    <location>
        <begin position="239"/>
        <end position="250"/>
    </location>
</feature>
<accession>A0AAV5VHD5</accession>
<evidence type="ECO:0000313" key="3">
    <source>
        <dbReference type="Proteomes" id="UP001432322"/>
    </source>
</evidence>
<proteinExistence type="predicted"/>
<evidence type="ECO:0000256" key="1">
    <source>
        <dbReference type="SAM" id="MobiDB-lite"/>
    </source>
</evidence>
<protein>
    <submittedName>
        <fullName evidence="2">Uncharacterized protein</fullName>
    </submittedName>
</protein>
<sequence>APGWRDNECWRPAPALALALAPSIIARRDSGMNGVEQNRNQHSDAQPRITATTAAFLLTDLSSRDAPMHELLEIQKQLEGQKLGHTVRALHSRVRYLLSVKQAEEAERKAKIAAILMESHTYSEDEDDNRPAPLLVFISPTPLPKAVEPLEIIEGDEAAPIEIDSDSESSYSVSTCFTCSPSTTPFHCHASAADSADAPILIDDSDEEMEEDRSTSDKIAIPSASLASAPVPSSSADNEPGDEYLEEDEVVRDVDHEEEVRDDEEPEEDVELPESIVGVPLCKFEKREARPPTIPRCASPVVDYSRYNREYSGTATVGALPVPHKRQDSRYPDHSRYPNHSRY</sequence>
<feature type="non-terminal residue" evidence="2">
    <location>
        <position position="1"/>
    </location>
</feature>
<dbReference type="EMBL" id="BTSY01000003">
    <property type="protein sequence ID" value="GMT17259.1"/>
    <property type="molecule type" value="Genomic_DNA"/>
</dbReference>